<evidence type="ECO:0000313" key="1">
    <source>
        <dbReference type="EMBL" id="ESO04341.1"/>
    </source>
</evidence>
<accession>T1FTA6</accession>
<protein>
    <submittedName>
        <fullName evidence="1 2">Uncharacterized protein</fullName>
    </submittedName>
</protein>
<evidence type="ECO:0000313" key="2">
    <source>
        <dbReference type="EnsemblMetazoa" id="HelroP191762"/>
    </source>
</evidence>
<dbReference type="Proteomes" id="UP000015101">
    <property type="component" value="Unassembled WGS sequence"/>
</dbReference>
<dbReference type="EMBL" id="KB096502">
    <property type="protein sequence ID" value="ESO04341.1"/>
    <property type="molecule type" value="Genomic_DNA"/>
</dbReference>
<dbReference type="EnsemblMetazoa" id="HelroT191762">
    <property type="protein sequence ID" value="HelroP191762"/>
    <property type="gene ID" value="HelroG191762"/>
</dbReference>
<name>T1FTA6_HELRO</name>
<sequence length="147" mass="16691">MTMTTLDNKTASQPRWQARGFLKSGVWVGLRKFADDLYCRRDFTSRQYSSMPINEMDYLDMVSIDKRSFNICLFNICLFNICSFNICSFNICSFNICSFNICLFIGIFNPLGKIMPVSTPSLSNCQMCCCVCCNINSSSETSNDGMN</sequence>
<dbReference type="KEGG" id="hro:HELRODRAFT_191762"/>
<dbReference type="GeneID" id="20212053"/>
<dbReference type="OrthoDB" id="10622668at2759"/>
<gene>
    <name evidence="2" type="primary">20212053</name>
    <name evidence="1" type="ORF">HELRODRAFT_191762</name>
</gene>
<reference evidence="1 3" key="2">
    <citation type="journal article" date="2013" name="Nature">
        <title>Insights into bilaterian evolution from three spiralian genomes.</title>
        <authorList>
            <person name="Simakov O."/>
            <person name="Marletaz F."/>
            <person name="Cho S.J."/>
            <person name="Edsinger-Gonzales E."/>
            <person name="Havlak P."/>
            <person name="Hellsten U."/>
            <person name="Kuo D.H."/>
            <person name="Larsson T."/>
            <person name="Lv J."/>
            <person name="Arendt D."/>
            <person name="Savage R."/>
            <person name="Osoegawa K."/>
            <person name="de Jong P."/>
            <person name="Grimwood J."/>
            <person name="Chapman J.A."/>
            <person name="Shapiro H."/>
            <person name="Aerts A."/>
            <person name="Otillar R.P."/>
            <person name="Terry A.Y."/>
            <person name="Boore J.L."/>
            <person name="Grigoriev I.V."/>
            <person name="Lindberg D.R."/>
            <person name="Seaver E.C."/>
            <person name="Weisblat D.A."/>
            <person name="Putnam N.H."/>
            <person name="Rokhsar D.S."/>
        </authorList>
    </citation>
    <scope>NUCLEOTIDE SEQUENCE</scope>
</reference>
<organism evidence="2 3">
    <name type="scientific">Helobdella robusta</name>
    <name type="common">Californian leech</name>
    <dbReference type="NCBI Taxonomy" id="6412"/>
    <lineage>
        <taxon>Eukaryota</taxon>
        <taxon>Metazoa</taxon>
        <taxon>Spiralia</taxon>
        <taxon>Lophotrochozoa</taxon>
        <taxon>Annelida</taxon>
        <taxon>Clitellata</taxon>
        <taxon>Hirudinea</taxon>
        <taxon>Rhynchobdellida</taxon>
        <taxon>Glossiphoniidae</taxon>
        <taxon>Helobdella</taxon>
    </lineage>
</organism>
<dbReference type="AlphaFoldDB" id="T1FTA6"/>
<proteinExistence type="predicted"/>
<reference evidence="3" key="1">
    <citation type="submission" date="2012-12" db="EMBL/GenBank/DDBJ databases">
        <authorList>
            <person name="Hellsten U."/>
            <person name="Grimwood J."/>
            <person name="Chapman J.A."/>
            <person name="Shapiro H."/>
            <person name="Aerts A."/>
            <person name="Otillar R.P."/>
            <person name="Terry A.Y."/>
            <person name="Boore J.L."/>
            <person name="Simakov O."/>
            <person name="Marletaz F."/>
            <person name="Cho S.-J."/>
            <person name="Edsinger-Gonzales E."/>
            <person name="Havlak P."/>
            <person name="Kuo D.-H."/>
            <person name="Larsson T."/>
            <person name="Lv J."/>
            <person name="Arendt D."/>
            <person name="Savage R."/>
            <person name="Osoegawa K."/>
            <person name="de Jong P."/>
            <person name="Lindberg D.R."/>
            <person name="Seaver E.C."/>
            <person name="Weisblat D.A."/>
            <person name="Putnam N.H."/>
            <person name="Grigoriev I.V."/>
            <person name="Rokhsar D.S."/>
        </authorList>
    </citation>
    <scope>NUCLEOTIDE SEQUENCE</scope>
</reference>
<dbReference type="CTD" id="20212053"/>
<evidence type="ECO:0000313" key="3">
    <source>
        <dbReference type="Proteomes" id="UP000015101"/>
    </source>
</evidence>
<keyword evidence="3" id="KW-1185">Reference proteome</keyword>
<dbReference type="InParanoid" id="T1FTA6"/>
<dbReference type="HOGENOM" id="CLU_1770083_0_0_1"/>
<dbReference type="RefSeq" id="XP_009017610.1">
    <property type="nucleotide sequence ID" value="XM_009019362.1"/>
</dbReference>
<reference evidence="2" key="3">
    <citation type="submission" date="2015-06" db="UniProtKB">
        <authorList>
            <consortium name="EnsemblMetazoa"/>
        </authorList>
    </citation>
    <scope>IDENTIFICATION</scope>
</reference>
<dbReference type="EMBL" id="AMQM01004320">
    <property type="status" value="NOT_ANNOTATED_CDS"/>
    <property type="molecule type" value="Genomic_DNA"/>
</dbReference>